<dbReference type="InterPro" id="IPR019193">
    <property type="entry name" value="UBQ-conj_enz_E2-bd_prot"/>
</dbReference>
<dbReference type="eggNOG" id="KOG4784">
    <property type="taxonomic scope" value="Eukaryota"/>
</dbReference>
<dbReference type="Proteomes" id="UP000029867">
    <property type="component" value="Unassembled WGS sequence"/>
</dbReference>
<dbReference type="GO" id="GO:0000151">
    <property type="term" value="C:ubiquitin ligase complex"/>
    <property type="evidence" value="ECO:0007669"/>
    <property type="project" value="TreeGrafter"/>
</dbReference>
<dbReference type="GO" id="GO:0005634">
    <property type="term" value="C:nucleus"/>
    <property type="evidence" value="ECO:0007669"/>
    <property type="project" value="TreeGrafter"/>
</dbReference>
<name>A0A099P6X7_PICKU</name>
<dbReference type="GO" id="GO:0031624">
    <property type="term" value="F:ubiquitin conjugating enzyme binding"/>
    <property type="evidence" value="ECO:0007669"/>
    <property type="project" value="TreeGrafter"/>
</dbReference>
<dbReference type="VEuPathDB" id="FungiDB:C5L36_0A01870"/>
<dbReference type="GO" id="GO:0005829">
    <property type="term" value="C:cytosol"/>
    <property type="evidence" value="ECO:0007669"/>
    <property type="project" value="TreeGrafter"/>
</dbReference>
<dbReference type="GO" id="GO:0030332">
    <property type="term" value="F:cyclin binding"/>
    <property type="evidence" value="ECO:0007669"/>
    <property type="project" value="TreeGrafter"/>
</dbReference>
<evidence type="ECO:0000313" key="4">
    <source>
        <dbReference type="Proteomes" id="UP000029867"/>
    </source>
</evidence>
<dbReference type="EMBL" id="NHMM01000002">
    <property type="protein sequence ID" value="OUT23072.1"/>
    <property type="molecule type" value="Genomic_DNA"/>
</dbReference>
<gene>
    <name evidence="2" type="ORF">BOH78_4271</name>
    <name evidence="3" type="ORF">CAS74_001379</name>
    <name evidence="1" type="ORF">JL09_g890</name>
</gene>
<reference evidence="5" key="3">
    <citation type="journal article" date="2017" name="Genome Announc.">
        <title>Genome sequences of Cyberlindnera fabianii 65, Pichia kudriavzevii 129, and Saccharomyces cerevisiae 131 isolated from fermented masau fruits in Zimbabwe.</title>
        <authorList>
            <person name="van Rijswijck I.M.H."/>
            <person name="Derks M.F.L."/>
            <person name="Abee T."/>
            <person name="de Ridder D."/>
            <person name="Smid E.J."/>
        </authorList>
    </citation>
    <scope>NUCLEOTIDE SEQUENCE [LARGE SCALE GENOMIC DNA]</scope>
    <source>
        <strain evidence="5">129</strain>
    </source>
</reference>
<dbReference type="PANTHER" id="PTHR31531:SF2">
    <property type="entry name" value="E3 UBIQUITIN-PROTEIN LIGASE E3D"/>
    <property type="match status" value="1"/>
</dbReference>
<reference evidence="3 6" key="5">
    <citation type="submission" date="2017-05" db="EMBL/GenBank/DDBJ databases">
        <title>The Genome Sequence of Candida krusei Ckrusei653.</title>
        <authorList>
            <person name="Cuomo C."/>
            <person name="Forche A."/>
            <person name="Young S."/>
            <person name="Abouelleil A."/>
            <person name="Cao P."/>
            <person name="Chapman S."/>
            <person name="Cusick C."/>
            <person name="Shea T."/>
            <person name="Nusbaum C."/>
            <person name="Birren B."/>
        </authorList>
    </citation>
    <scope>NUCLEOTIDE SEQUENCE [LARGE SCALE GENOMIC DNA]</scope>
    <source>
        <strain evidence="3 6">Ckrusei653</strain>
    </source>
</reference>
<evidence type="ECO:0000313" key="2">
    <source>
        <dbReference type="EMBL" id="ONH71789.1"/>
    </source>
</evidence>
<dbReference type="Proteomes" id="UP000195871">
    <property type="component" value="Unassembled WGS sequence"/>
</dbReference>
<dbReference type="HOGENOM" id="CLU_029122_0_0_1"/>
<sequence length="320" mass="37300">MKFTVEYLPRLQTTTVYADIPINNLNVELNGTKLALNGEDIDVIQGITKPVISKVPVSSSLTCVKIQPEKIEVLRNADDLSVDRYQWNIGDFKGNYSLYCKSCNNCVMSSKNVSKIMPMPSSLWYEMVDYWHCHKPHEDGPVKYMKRFNQLVPRERGVIVGSYFFIINPGDWNLLAVDEELFCQCGEVLGDKDFTFGNYKLLKWKLSLSNHKYDDYNMVYCRFFEEIKYTAGRIFTLTIRERKVCIWCFGFDIDVNINGTIMRKALKILFKDTAEVQGEELDLEYELPYVAFLKHIEMVNASLLEHLQTYKEWKVSYIPQ</sequence>
<dbReference type="EMBL" id="JQFK01000005">
    <property type="protein sequence ID" value="KGK39967.1"/>
    <property type="molecule type" value="Genomic_DNA"/>
</dbReference>
<dbReference type="GO" id="GO:0061630">
    <property type="term" value="F:ubiquitin protein ligase activity"/>
    <property type="evidence" value="ECO:0007669"/>
    <property type="project" value="TreeGrafter"/>
</dbReference>
<comment type="caution">
    <text evidence="1">The sequence shown here is derived from an EMBL/GenBank/DDBJ whole genome shotgun (WGS) entry which is preliminary data.</text>
</comment>
<evidence type="ECO:0000313" key="6">
    <source>
        <dbReference type="Proteomes" id="UP000195871"/>
    </source>
</evidence>
<accession>A0A099P6X7</accession>
<proteinExistence type="predicted"/>
<dbReference type="GO" id="GO:0043161">
    <property type="term" value="P:proteasome-mediated ubiquitin-dependent protein catabolic process"/>
    <property type="evidence" value="ECO:0007669"/>
    <property type="project" value="TreeGrafter"/>
</dbReference>
<dbReference type="Proteomes" id="UP000189274">
    <property type="component" value="Unassembled WGS sequence"/>
</dbReference>
<organism evidence="1 4">
    <name type="scientific">Pichia kudriavzevii</name>
    <name type="common">Yeast</name>
    <name type="synonym">Issatchenkia orientalis</name>
    <dbReference type="NCBI Taxonomy" id="4909"/>
    <lineage>
        <taxon>Eukaryota</taxon>
        <taxon>Fungi</taxon>
        <taxon>Dikarya</taxon>
        <taxon>Ascomycota</taxon>
        <taxon>Saccharomycotina</taxon>
        <taxon>Pichiomycetes</taxon>
        <taxon>Pichiales</taxon>
        <taxon>Pichiaceae</taxon>
        <taxon>Pichia</taxon>
    </lineage>
</organism>
<reference evidence="4" key="1">
    <citation type="journal article" date="2014" name="Microb. Cell Fact.">
        <title>Exploiting Issatchenkia orientalis SD108 for succinic acid production.</title>
        <authorList>
            <person name="Xiao H."/>
            <person name="Shao Z."/>
            <person name="Jiang Y."/>
            <person name="Dole S."/>
            <person name="Zhao H."/>
        </authorList>
    </citation>
    <scope>NUCLEOTIDE SEQUENCE [LARGE SCALE GENOMIC DNA]</scope>
    <source>
        <strain evidence="4">SD108</strain>
    </source>
</reference>
<dbReference type="AlphaFoldDB" id="A0A099P6X7"/>
<evidence type="ECO:0000313" key="5">
    <source>
        <dbReference type="Proteomes" id="UP000189274"/>
    </source>
</evidence>
<dbReference type="GO" id="GO:0006513">
    <property type="term" value="P:protein monoubiquitination"/>
    <property type="evidence" value="ECO:0007669"/>
    <property type="project" value="TreeGrafter"/>
</dbReference>
<dbReference type="Pfam" id="PF09814">
    <property type="entry name" value="HECT_2"/>
    <property type="match status" value="1"/>
</dbReference>
<evidence type="ECO:0000313" key="1">
    <source>
        <dbReference type="EMBL" id="KGK39967.1"/>
    </source>
</evidence>
<dbReference type="EMBL" id="MQVM01000028">
    <property type="protein sequence ID" value="ONH71789.1"/>
    <property type="molecule type" value="Genomic_DNA"/>
</dbReference>
<protein>
    <submittedName>
        <fullName evidence="2">E3 ubiquitin-protein ligase E3D</fullName>
    </submittedName>
</protein>
<evidence type="ECO:0000313" key="3">
    <source>
        <dbReference type="EMBL" id="OUT23072.1"/>
    </source>
</evidence>
<reference evidence="2" key="4">
    <citation type="submission" date="2017-01" db="EMBL/GenBank/DDBJ databases">
        <authorList>
            <person name="Mah S.A."/>
            <person name="Swanson W.J."/>
            <person name="Moy G.W."/>
            <person name="Vacquier V.D."/>
        </authorList>
    </citation>
    <scope>NUCLEOTIDE SEQUENCE [LARGE SCALE GENOMIC DNA]</scope>
    <source>
        <strain evidence="2">129</strain>
    </source>
</reference>
<dbReference type="GO" id="GO:0000209">
    <property type="term" value="P:protein polyubiquitination"/>
    <property type="evidence" value="ECO:0007669"/>
    <property type="project" value="TreeGrafter"/>
</dbReference>
<dbReference type="PANTHER" id="PTHR31531">
    <property type="entry name" value="E3 UBIQUITIN-PROTEIN LIGASE E3D FAMILY MEMBER"/>
    <property type="match status" value="1"/>
</dbReference>
<dbReference type="GO" id="GO:0051865">
    <property type="term" value="P:protein autoubiquitination"/>
    <property type="evidence" value="ECO:0007669"/>
    <property type="project" value="TreeGrafter"/>
</dbReference>
<reference evidence="1" key="2">
    <citation type="submission" date="2014-08" db="EMBL/GenBank/DDBJ databases">
        <title>Exploiting Issatchenkia orientalis SD108 for Succinic Acid Production.</title>
        <authorList>
            <person name="Xiao H."/>
            <person name="Shao Z."/>
            <person name="Jiang Y."/>
            <person name="Dole S."/>
            <person name="Zhao H."/>
        </authorList>
    </citation>
    <scope>NUCLEOTIDE SEQUENCE [LARGE SCALE GENOMIC DNA]</scope>
    <source>
        <strain evidence="1">SD108</strain>
    </source>
</reference>